<proteinExistence type="predicted"/>
<accession>A0A7D9N6P5</accession>
<organism evidence="1 2">
    <name type="scientific">Lactobacillus johnsonii N6.2</name>
    <dbReference type="NCBI Taxonomy" id="1408186"/>
    <lineage>
        <taxon>Bacteria</taxon>
        <taxon>Bacillati</taxon>
        <taxon>Bacillota</taxon>
        <taxon>Bacilli</taxon>
        <taxon>Lactobacillales</taxon>
        <taxon>Lactobacillaceae</taxon>
        <taxon>Lactobacillus</taxon>
    </lineage>
</organism>
<name>A0A7D9N6P5_LACJH</name>
<dbReference type="Proteomes" id="UP000018522">
    <property type="component" value="Chromosome"/>
</dbReference>
<dbReference type="RefSeq" id="WP_023599713.1">
    <property type="nucleotide sequence ID" value="NC_022909.1"/>
</dbReference>
<reference evidence="1 2" key="1">
    <citation type="journal article" date="2014" name="Genome Announc.">
        <title>Complete Genome Sequences of Lactobacillus johnsonii Strain N6.2 and Lactobacillus reuteri Strain TD1.</title>
        <authorList>
            <person name="Leonard M.T."/>
            <person name="Valladares R.B."/>
            <person name="Ardissone A."/>
            <person name="Gonzalez C.F."/>
            <person name="Lorca G.L."/>
            <person name="Triplett E.W."/>
        </authorList>
    </citation>
    <scope>NUCLEOTIDE SEQUENCE [LARGE SCALE GENOMIC DNA]</scope>
    <source>
        <strain evidence="1 2">N6.2</strain>
    </source>
</reference>
<evidence type="ECO:0000313" key="1">
    <source>
        <dbReference type="EMBL" id="AHA97505.1"/>
    </source>
</evidence>
<sequence>MTVPTFDREKEAIMKDVREMIHRNRDNGFILEELQNKYGKDFSDDDLKALIKKAAN</sequence>
<evidence type="ECO:0000313" key="2">
    <source>
        <dbReference type="Proteomes" id="UP000018522"/>
    </source>
</evidence>
<protein>
    <submittedName>
        <fullName evidence="1">Uncharacterized protein</fullName>
    </submittedName>
</protein>
<gene>
    <name evidence="1" type="ORF">T285_05670</name>
</gene>
<dbReference type="EMBL" id="CP006811">
    <property type="protein sequence ID" value="AHA97505.1"/>
    <property type="molecule type" value="Genomic_DNA"/>
</dbReference>
<dbReference type="KEGG" id="ljn:T285_05670"/>
<dbReference type="AlphaFoldDB" id="A0A7D9N6P5"/>